<dbReference type="Pfam" id="PF00535">
    <property type="entry name" value="Glycos_transf_2"/>
    <property type="match status" value="1"/>
</dbReference>
<dbReference type="InterPro" id="IPR029044">
    <property type="entry name" value="Nucleotide-diphossugar_trans"/>
</dbReference>
<feature type="domain" description="Glycosyltransferase 2-like" evidence="1">
    <location>
        <begin position="8"/>
        <end position="118"/>
    </location>
</feature>
<organism evidence="2 3">
    <name type="scientific">Moellerella wisconsensis</name>
    <dbReference type="NCBI Taxonomy" id="158849"/>
    <lineage>
        <taxon>Bacteria</taxon>
        <taxon>Pseudomonadati</taxon>
        <taxon>Pseudomonadota</taxon>
        <taxon>Gammaproteobacteria</taxon>
        <taxon>Enterobacterales</taxon>
        <taxon>Morganellaceae</taxon>
        <taxon>Moellerella</taxon>
    </lineage>
</organism>
<sequence>MNNTKLVSIIIPMYNVELFIHKCVNSVIEQTYKNIEIILIDDGSPDKSGDIAEELAITEKRIKVIRTKNNGVSSARNLGIKLSKGDYLVFVDSDDYLSPDYVDYMISMAIQSDAEFVMSKNCRLFPSKSIEHDEVIDNIEIWSPEKAASELLYPGKIEIGCWNKLFLKTFIIDNNIKFPETLYMGEGLNFIINAAQKANKICVGSRKVYNYRKDNQQSATTVVNIPKYINALRALDNINKNKIIKSKHFDLSMIYHKYMTTYIALHTIYITSNNKTYNKEVKEYTSYLRKHYVKFITGDFKKILKLKIGLFIINPRYTINLISLMKKLKLIKNKL</sequence>
<reference evidence="2" key="1">
    <citation type="submission" date="2022-03" db="EMBL/GenBank/DDBJ databases">
        <title>ESBL-producing Moellerella wisconsensis and Escherichia marmotae isolated from wild game meat.</title>
        <authorList>
            <person name="Biggel M."/>
        </authorList>
    </citation>
    <scope>NUCLEOTIDE SEQUENCE</scope>
    <source>
        <strain evidence="2">W51</strain>
    </source>
</reference>
<evidence type="ECO:0000259" key="1">
    <source>
        <dbReference type="Pfam" id="PF00535"/>
    </source>
</evidence>
<proteinExistence type="predicted"/>
<dbReference type="PANTHER" id="PTHR22916">
    <property type="entry name" value="GLYCOSYLTRANSFERASE"/>
    <property type="match status" value="1"/>
</dbReference>
<dbReference type="SUPFAM" id="SSF53448">
    <property type="entry name" value="Nucleotide-diphospho-sugar transferases"/>
    <property type="match status" value="1"/>
</dbReference>
<name>A0A9Q8V348_9GAMM</name>
<dbReference type="InterPro" id="IPR001173">
    <property type="entry name" value="Glyco_trans_2-like"/>
</dbReference>
<gene>
    <name evidence="2" type="ORF">MNY72_11595</name>
</gene>
<dbReference type="PANTHER" id="PTHR22916:SF3">
    <property type="entry name" value="UDP-GLCNAC:BETAGAL BETA-1,3-N-ACETYLGLUCOSAMINYLTRANSFERASE-LIKE PROTEIN 1"/>
    <property type="match status" value="1"/>
</dbReference>
<dbReference type="RefSeq" id="WP_241541866.1">
    <property type="nucleotide sequence ID" value="NZ_CAWQWN010000001.1"/>
</dbReference>
<dbReference type="GO" id="GO:0016758">
    <property type="term" value="F:hexosyltransferase activity"/>
    <property type="evidence" value="ECO:0007669"/>
    <property type="project" value="UniProtKB-ARBA"/>
</dbReference>
<evidence type="ECO:0000313" key="2">
    <source>
        <dbReference type="EMBL" id="UNH29989.1"/>
    </source>
</evidence>
<dbReference type="Gene3D" id="3.90.550.10">
    <property type="entry name" value="Spore Coat Polysaccharide Biosynthesis Protein SpsA, Chain A"/>
    <property type="match status" value="1"/>
</dbReference>
<protein>
    <submittedName>
        <fullName evidence="2">Glycosyltransferase</fullName>
    </submittedName>
</protein>
<dbReference type="Proteomes" id="UP000829116">
    <property type="component" value="Chromosome"/>
</dbReference>
<dbReference type="AlphaFoldDB" id="A0A9Q8V348"/>
<evidence type="ECO:0000313" key="3">
    <source>
        <dbReference type="Proteomes" id="UP000829116"/>
    </source>
</evidence>
<dbReference type="CDD" id="cd00761">
    <property type="entry name" value="Glyco_tranf_GTA_type"/>
    <property type="match status" value="1"/>
</dbReference>
<dbReference type="EMBL" id="CP093245">
    <property type="protein sequence ID" value="UNH29989.1"/>
    <property type="molecule type" value="Genomic_DNA"/>
</dbReference>
<accession>A0A9Q8V348</accession>